<dbReference type="GO" id="GO:0005634">
    <property type="term" value="C:nucleus"/>
    <property type="evidence" value="ECO:0007669"/>
    <property type="project" value="TreeGrafter"/>
</dbReference>
<dbReference type="EnsemblMetazoa" id="CLYHEMT009900.1">
    <property type="protein sequence ID" value="CLYHEMP009900.1"/>
    <property type="gene ID" value="CLYHEMG009900"/>
</dbReference>
<dbReference type="GO" id="GO:0030422">
    <property type="term" value="P:siRNA processing"/>
    <property type="evidence" value="ECO:0007669"/>
    <property type="project" value="TreeGrafter"/>
</dbReference>
<dbReference type="Proteomes" id="UP000594262">
    <property type="component" value="Unplaced"/>
</dbReference>
<dbReference type="EC" id="2.1.1.386" evidence="11"/>
<keyword evidence="6" id="KW-0949">S-adenosyl-L-methionine</keyword>
<dbReference type="GO" id="GO:0046872">
    <property type="term" value="F:metal ion binding"/>
    <property type="evidence" value="ECO:0007669"/>
    <property type="project" value="UniProtKB-KW"/>
</dbReference>
<evidence type="ECO:0000256" key="7">
    <source>
        <dbReference type="ARBA" id="ARBA00022723"/>
    </source>
</evidence>
<evidence type="ECO:0000256" key="1">
    <source>
        <dbReference type="ARBA" id="ARBA00001946"/>
    </source>
</evidence>
<evidence type="ECO:0000256" key="9">
    <source>
        <dbReference type="ARBA" id="ARBA00022884"/>
    </source>
</evidence>
<dbReference type="GO" id="GO:0003723">
    <property type="term" value="F:RNA binding"/>
    <property type="evidence" value="ECO:0007669"/>
    <property type="project" value="UniProtKB-KW"/>
</dbReference>
<evidence type="ECO:0000256" key="11">
    <source>
        <dbReference type="ARBA" id="ARBA00035025"/>
    </source>
</evidence>
<keyword evidence="4" id="KW-0489">Methyltransferase</keyword>
<keyword evidence="9" id="KW-0694">RNA-binding</keyword>
<dbReference type="GO" id="GO:0005737">
    <property type="term" value="C:cytoplasm"/>
    <property type="evidence" value="ECO:0007669"/>
    <property type="project" value="TreeGrafter"/>
</dbReference>
<evidence type="ECO:0000256" key="2">
    <source>
        <dbReference type="ARBA" id="ARBA00009026"/>
    </source>
</evidence>
<organism evidence="13 14">
    <name type="scientific">Clytia hemisphaerica</name>
    <dbReference type="NCBI Taxonomy" id="252671"/>
    <lineage>
        <taxon>Eukaryota</taxon>
        <taxon>Metazoa</taxon>
        <taxon>Cnidaria</taxon>
        <taxon>Hydrozoa</taxon>
        <taxon>Hydroidolina</taxon>
        <taxon>Leptothecata</taxon>
        <taxon>Obeliida</taxon>
        <taxon>Clytiidae</taxon>
        <taxon>Clytia</taxon>
    </lineage>
</organism>
<comment type="cofactor">
    <cofactor evidence="1">
        <name>Mg(2+)</name>
        <dbReference type="ChEBI" id="CHEBI:18420"/>
    </cofactor>
</comment>
<accession>A0A7M5V1U7</accession>
<keyword evidence="14" id="KW-1185">Reference proteome</keyword>
<dbReference type="InterPro" id="IPR026610">
    <property type="entry name" value="Hen1"/>
</dbReference>
<comment type="catalytic activity">
    <reaction evidence="12">
        <text>small RNA 3'-end nucleotide + S-adenosyl-L-methionine = small RNA 3'-end 2'-O-methylnucleotide + S-adenosyl-L-homocysteine + H(+)</text>
        <dbReference type="Rhea" id="RHEA:37887"/>
        <dbReference type="Rhea" id="RHEA-COMP:10415"/>
        <dbReference type="Rhea" id="RHEA-COMP:10416"/>
        <dbReference type="ChEBI" id="CHEBI:15378"/>
        <dbReference type="ChEBI" id="CHEBI:57856"/>
        <dbReference type="ChEBI" id="CHEBI:59789"/>
        <dbReference type="ChEBI" id="CHEBI:74896"/>
        <dbReference type="ChEBI" id="CHEBI:74898"/>
        <dbReference type="EC" id="2.1.1.386"/>
    </reaction>
</comment>
<keyword evidence="10" id="KW-0943">RNA-mediated gene silencing</keyword>
<evidence type="ECO:0000256" key="8">
    <source>
        <dbReference type="ARBA" id="ARBA00022842"/>
    </source>
</evidence>
<dbReference type="PANTHER" id="PTHR21404">
    <property type="entry name" value="HEN1"/>
    <property type="match status" value="1"/>
</dbReference>
<dbReference type="InterPro" id="IPR029063">
    <property type="entry name" value="SAM-dependent_MTases_sf"/>
</dbReference>
<evidence type="ECO:0000256" key="10">
    <source>
        <dbReference type="ARBA" id="ARBA00023158"/>
    </source>
</evidence>
<evidence type="ECO:0000256" key="4">
    <source>
        <dbReference type="ARBA" id="ARBA00022603"/>
    </source>
</evidence>
<keyword evidence="8" id="KW-0460">Magnesium</keyword>
<evidence type="ECO:0000313" key="14">
    <source>
        <dbReference type="Proteomes" id="UP000594262"/>
    </source>
</evidence>
<dbReference type="OrthoDB" id="2154311at2759"/>
<protein>
    <recommendedName>
        <fullName evidence="3">Small RNA 2'-O-methyltransferase</fullName>
        <ecNumber evidence="11">2.1.1.386</ecNumber>
    </recommendedName>
</protein>
<evidence type="ECO:0000313" key="13">
    <source>
        <dbReference type="EnsemblMetazoa" id="CLYHEMP009900.1"/>
    </source>
</evidence>
<evidence type="ECO:0000256" key="5">
    <source>
        <dbReference type="ARBA" id="ARBA00022679"/>
    </source>
</evidence>
<evidence type="ECO:0000256" key="6">
    <source>
        <dbReference type="ARBA" id="ARBA00022691"/>
    </source>
</evidence>
<keyword evidence="7" id="KW-0479">Metal-binding</keyword>
<keyword evidence="5" id="KW-0808">Transferase</keyword>
<dbReference type="GO" id="GO:0034587">
    <property type="term" value="P:piRNA processing"/>
    <property type="evidence" value="ECO:0007669"/>
    <property type="project" value="TreeGrafter"/>
</dbReference>
<dbReference type="GO" id="GO:0001510">
    <property type="term" value="P:RNA methylation"/>
    <property type="evidence" value="ECO:0007669"/>
    <property type="project" value="InterPro"/>
</dbReference>
<dbReference type="PANTHER" id="PTHR21404:SF3">
    <property type="entry name" value="SMALL RNA 2'-O-METHYLTRANSFERASE"/>
    <property type="match status" value="1"/>
</dbReference>
<evidence type="ECO:0000256" key="12">
    <source>
        <dbReference type="ARBA" id="ARBA00048418"/>
    </source>
</evidence>
<dbReference type="AlphaFoldDB" id="A0A7M5V1U7"/>
<reference evidence="13" key="1">
    <citation type="submission" date="2021-01" db="UniProtKB">
        <authorList>
            <consortium name="EnsemblMetazoa"/>
        </authorList>
    </citation>
    <scope>IDENTIFICATION</scope>
</reference>
<dbReference type="GO" id="GO:0090486">
    <property type="term" value="F:small RNA 2'-O-methyltransferase activity"/>
    <property type="evidence" value="ECO:0007669"/>
    <property type="project" value="UniProtKB-EC"/>
</dbReference>
<proteinExistence type="inferred from homology"/>
<dbReference type="SUPFAM" id="SSF53335">
    <property type="entry name" value="S-adenosyl-L-methionine-dependent methyltransferases"/>
    <property type="match status" value="1"/>
</dbReference>
<sequence length="201" mass="23230">MDDLYDDVNNFDNDFVDEHDVSDFDGEFFNPDGIHKDAEDNDDKFIGLNHELFVDKEFAENLEDLHVDNEDDAHESALFDPPLYKQRYHAVAKEINKVSPKCVLDMGCSEGQFLPVIKSMCPSVEEISGVDIDWLGLWRMGGRLRPLSMYVLKRDKPLTMRLLHGSITEPSLVWILYLVSKSLNIYIQRILPKYLMLSLVF</sequence>
<name>A0A7M5V1U7_9CNID</name>
<evidence type="ECO:0000256" key="3">
    <source>
        <dbReference type="ARBA" id="ARBA00021330"/>
    </source>
</evidence>
<comment type="similarity">
    <text evidence="2">Belongs to the methyltransferase superfamily. HEN1 family.</text>
</comment>
<dbReference type="Gene3D" id="3.40.50.150">
    <property type="entry name" value="Vaccinia Virus protein VP39"/>
    <property type="match status" value="1"/>
</dbReference>